<keyword evidence="2" id="KW-1185">Reference proteome</keyword>
<dbReference type="AlphaFoldDB" id="A0A9W9D6I1"/>
<proteinExistence type="predicted"/>
<accession>A0A9W9D6I1</accession>
<organism evidence="1 2">
    <name type="scientific">Didymella pomorum</name>
    <dbReference type="NCBI Taxonomy" id="749634"/>
    <lineage>
        <taxon>Eukaryota</taxon>
        <taxon>Fungi</taxon>
        <taxon>Dikarya</taxon>
        <taxon>Ascomycota</taxon>
        <taxon>Pezizomycotina</taxon>
        <taxon>Dothideomycetes</taxon>
        <taxon>Pleosporomycetidae</taxon>
        <taxon>Pleosporales</taxon>
        <taxon>Pleosporineae</taxon>
        <taxon>Didymellaceae</taxon>
        <taxon>Didymella</taxon>
    </lineage>
</organism>
<dbReference type="OrthoDB" id="10395631at2759"/>
<gene>
    <name evidence="1" type="ORF">N0V91_007411</name>
</gene>
<evidence type="ECO:0000313" key="2">
    <source>
        <dbReference type="Proteomes" id="UP001140510"/>
    </source>
</evidence>
<comment type="caution">
    <text evidence="1">The sequence shown here is derived from an EMBL/GenBank/DDBJ whole genome shotgun (WGS) entry which is preliminary data.</text>
</comment>
<dbReference type="EMBL" id="JAPEVA010000064">
    <property type="protein sequence ID" value="KAJ4402203.1"/>
    <property type="molecule type" value="Genomic_DNA"/>
</dbReference>
<sequence length="109" mass="12048">MASCGLQKEAVELKEQLNAEKQKYQEVEKMEGIKEKLEALSDGWVVNNSDAIPRPVGIATDITLPNATVRAIKDLQTYAEATTVRDTRAEVDEALKSLANKNFALEVDK</sequence>
<dbReference type="Proteomes" id="UP001140510">
    <property type="component" value="Unassembled WGS sequence"/>
</dbReference>
<protein>
    <submittedName>
        <fullName evidence="1">Uncharacterized protein</fullName>
    </submittedName>
</protein>
<reference evidence="1" key="1">
    <citation type="submission" date="2022-10" db="EMBL/GenBank/DDBJ databases">
        <title>Tapping the CABI collections for fungal endophytes: first genome assemblies for Collariella, Neodidymelliopsis, Ascochyta clinopodiicola, Didymella pomorum, Didymosphaeria variabile, Neocosmospora piperis and Neocucurbitaria cava.</title>
        <authorList>
            <person name="Hill R."/>
        </authorList>
    </citation>
    <scope>NUCLEOTIDE SEQUENCE</scope>
    <source>
        <strain evidence="1">IMI 355091</strain>
    </source>
</reference>
<name>A0A9W9D6I1_9PLEO</name>
<evidence type="ECO:0000313" key="1">
    <source>
        <dbReference type="EMBL" id="KAJ4402203.1"/>
    </source>
</evidence>